<dbReference type="Proteomes" id="UP000182567">
    <property type="component" value="Chromosome"/>
</dbReference>
<dbReference type="AlphaFoldDB" id="A0A1J0EPS7"/>
<name>A0A1J0EPS7_9PSED</name>
<evidence type="ECO:0000313" key="1">
    <source>
        <dbReference type="EMBL" id="APC18138.1"/>
    </source>
</evidence>
<sequence length="70" mass="7674">MTDEEVAYRQACIAFMAEAMKAGVDTDEILERAKAGLLGNAIYRWVQHPHVTNSIRALDEFHAGALTALA</sequence>
<dbReference type="RefSeq" id="WP_071554046.1">
    <property type="nucleotide sequence ID" value="NZ_CP017886.1"/>
</dbReference>
<reference evidence="2" key="1">
    <citation type="submission" date="2016-10" db="EMBL/GenBank/DDBJ databases">
        <title>Pseudomonas frederiksbergensis ERGS4:02 complete genome.</title>
        <authorList>
            <person name="Kumar R."/>
            <person name="Acharya V."/>
            <person name="Singh D."/>
        </authorList>
    </citation>
    <scope>NUCLEOTIDE SEQUENCE [LARGE SCALE GENOMIC DNA]</scope>
    <source>
        <strain evidence="2">ERGS4:02</strain>
    </source>
</reference>
<evidence type="ECO:0000313" key="2">
    <source>
        <dbReference type="Proteomes" id="UP000182567"/>
    </source>
</evidence>
<organism evidence="1 2">
    <name type="scientific">Pseudomonas frederiksbergensis</name>
    <dbReference type="NCBI Taxonomy" id="104087"/>
    <lineage>
        <taxon>Bacteria</taxon>
        <taxon>Pseudomonadati</taxon>
        <taxon>Pseudomonadota</taxon>
        <taxon>Gammaproteobacteria</taxon>
        <taxon>Pseudomonadales</taxon>
        <taxon>Pseudomonadaceae</taxon>
        <taxon>Pseudomonas</taxon>
    </lineage>
</organism>
<dbReference type="GeneID" id="46910816"/>
<dbReference type="OrthoDB" id="6984527at2"/>
<dbReference type="EMBL" id="CP017886">
    <property type="protein sequence ID" value="APC18138.1"/>
    <property type="molecule type" value="Genomic_DNA"/>
</dbReference>
<proteinExistence type="predicted"/>
<gene>
    <name evidence="1" type="ORF">BLL42_21300</name>
</gene>
<protein>
    <submittedName>
        <fullName evidence="1">Uncharacterized protein</fullName>
    </submittedName>
</protein>
<accession>A0A1J0EPS7</accession>